<dbReference type="GO" id="GO:0003677">
    <property type="term" value="F:DNA binding"/>
    <property type="evidence" value="ECO:0007669"/>
    <property type="project" value="UniProtKB-KW"/>
</dbReference>
<proteinExistence type="inferred from homology"/>
<reference evidence="5 6" key="1">
    <citation type="submission" date="2018-09" db="EMBL/GenBank/DDBJ databases">
        <authorList>
            <consortium name="Pathogen Informatics"/>
        </authorList>
    </citation>
    <scope>NUCLEOTIDE SEQUENCE [LARGE SCALE GENOMIC DNA]</scope>
    <source>
        <strain evidence="5 6">OH-22767</strain>
    </source>
</reference>
<evidence type="ECO:0000256" key="1">
    <source>
        <dbReference type="ARBA" id="ARBA00008857"/>
    </source>
</evidence>
<evidence type="ECO:0000256" key="2">
    <source>
        <dbReference type="ARBA" id="ARBA00023125"/>
    </source>
</evidence>
<dbReference type="Pfam" id="PF00589">
    <property type="entry name" value="Phage_integrase"/>
    <property type="match status" value="1"/>
</dbReference>
<keyword evidence="3" id="KW-0233">DNA recombination</keyword>
<evidence type="ECO:0000313" key="5">
    <source>
        <dbReference type="EMBL" id="SZD74197.1"/>
    </source>
</evidence>
<keyword evidence="2" id="KW-0238">DNA-binding</keyword>
<dbReference type="EMBL" id="UNSC01000008">
    <property type="protein sequence ID" value="SZD74197.1"/>
    <property type="molecule type" value="Genomic_DNA"/>
</dbReference>
<dbReference type="SUPFAM" id="SSF56349">
    <property type="entry name" value="DNA breaking-rejoining enzymes"/>
    <property type="match status" value="1"/>
</dbReference>
<dbReference type="GO" id="GO:0015074">
    <property type="term" value="P:DNA integration"/>
    <property type="evidence" value="ECO:0007669"/>
    <property type="project" value="InterPro"/>
</dbReference>
<gene>
    <name evidence="5" type="primary">xerD_2</name>
    <name evidence="5" type="ORF">SAMEA104719789_01656</name>
</gene>
<dbReference type="InterPro" id="IPR010998">
    <property type="entry name" value="Integrase_recombinase_N"/>
</dbReference>
<dbReference type="InterPro" id="IPR050090">
    <property type="entry name" value="Tyrosine_recombinase_XerCD"/>
</dbReference>
<evidence type="ECO:0000259" key="4">
    <source>
        <dbReference type="PROSITE" id="PS51898"/>
    </source>
</evidence>
<dbReference type="RefSeq" id="WP_119059804.1">
    <property type="nucleotide sequence ID" value="NZ_UNSC01000008.1"/>
</dbReference>
<dbReference type="Proteomes" id="UP000262142">
    <property type="component" value="Unassembled WGS sequence"/>
</dbReference>
<dbReference type="InterPro" id="IPR013762">
    <property type="entry name" value="Integrase-like_cat_sf"/>
</dbReference>
<name>A0A383U3P0_9FLAO</name>
<evidence type="ECO:0000256" key="3">
    <source>
        <dbReference type="ARBA" id="ARBA00023172"/>
    </source>
</evidence>
<dbReference type="InterPro" id="IPR011010">
    <property type="entry name" value="DNA_brk_join_enz"/>
</dbReference>
<comment type="similarity">
    <text evidence="1">Belongs to the 'phage' integrase family.</text>
</comment>
<evidence type="ECO:0000313" key="6">
    <source>
        <dbReference type="Proteomes" id="UP000262142"/>
    </source>
</evidence>
<accession>A0A383U3P0</accession>
<dbReference type="Gene3D" id="1.10.443.10">
    <property type="entry name" value="Intergrase catalytic core"/>
    <property type="match status" value="1"/>
</dbReference>
<dbReference type="PROSITE" id="PS51898">
    <property type="entry name" value="TYR_RECOMBINASE"/>
    <property type="match status" value="1"/>
</dbReference>
<feature type="domain" description="Tyr recombinase" evidence="4">
    <location>
        <begin position="200"/>
        <end position="391"/>
    </location>
</feature>
<dbReference type="AlphaFoldDB" id="A0A383U3P0"/>
<organism evidence="5 6">
    <name type="scientific">Candidatus Ornithobacterium hominis</name>
    <dbReference type="NCBI Taxonomy" id="2497989"/>
    <lineage>
        <taxon>Bacteria</taxon>
        <taxon>Pseudomonadati</taxon>
        <taxon>Bacteroidota</taxon>
        <taxon>Flavobacteriia</taxon>
        <taxon>Flavobacteriales</taxon>
        <taxon>Weeksellaceae</taxon>
        <taxon>Ornithobacterium</taxon>
    </lineage>
</organism>
<sequence length="397" mass="47015">MSKKKNYWTEPKIKKYPLINPDGTNGKNWYVWFRFNGGNPHRFSLDINKQKDYDSRLEEAIVLREALKRKLESGWIPEKKKVEKKKVEIPTYNFNQALDFSINKLEYRLKKKSISCYKGTVRFAKDAAKKLDYHNINIVDINRFHIKNILEKIKKERNWSNHSYNKHTGYLKSVLTELVEYQIIEKNPSHGIRTLKYHSPPTEILTSEEQTAVINHLKIHHPTFLVFIKFLYQTGIRPKELLGLKIKCIDIEREMILVSSDDSKNSKYRLVPIKKNILEDLKKMIRNVDEEWYLFGSPRHFGGNYILEKSYSPSPYRTKRDTATRHWKKWVKEGLGIEKNMYSMKHKGANDMLKDGVDLDTIKVIFGHSDSKITEIYANNINQIRFQKAKDSEREFI</sequence>
<keyword evidence="6" id="KW-1185">Reference proteome</keyword>
<dbReference type="InterPro" id="IPR002104">
    <property type="entry name" value="Integrase_catalytic"/>
</dbReference>
<dbReference type="GO" id="GO:0006310">
    <property type="term" value="P:DNA recombination"/>
    <property type="evidence" value="ECO:0007669"/>
    <property type="project" value="UniProtKB-KW"/>
</dbReference>
<dbReference type="Gene3D" id="1.10.150.130">
    <property type="match status" value="1"/>
</dbReference>
<dbReference type="PANTHER" id="PTHR30349:SF41">
    <property type="entry name" value="INTEGRASE_RECOMBINASE PROTEIN MJ0367-RELATED"/>
    <property type="match status" value="1"/>
</dbReference>
<dbReference type="PANTHER" id="PTHR30349">
    <property type="entry name" value="PHAGE INTEGRASE-RELATED"/>
    <property type="match status" value="1"/>
</dbReference>
<dbReference type="OrthoDB" id="1234317at2"/>
<protein>
    <submittedName>
        <fullName evidence="5">Tyrosine recombinase XerD</fullName>
    </submittedName>
</protein>